<comment type="caution">
    <text evidence="2">The sequence shown here is derived from an EMBL/GenBank/DDBJ whole genome shotgun (WGS) entry which is preliminary data.</text>
</comment>
<evidence type="ECO:0000256" key="1">
    <source>
        <dbReference type="ARBA" id="ARBA00006974"/>
    </source>
</evidence>
<comment type="similarity">
    <text evidence="1">Belongs to the ARG7 family.</text>
</comment>
<dbReference type="PANTHER" id="PTHR31929">
    <property type="entry name" value="SAUR-LIKE AUXIN-RESPONSIVE PROTEIN FAMILY-RELATED"/>
    <property type="match status" value="1"/>
</dbReference>
<dbReference type="EMBL" id="JXTB01000053">
    <property type="protein sequence ID" value="PON70023.1"/>
    <property type="molecule type" value="Genomic_DNA"/>
</dbReference>
<proteinExistence type="inferred from homology"/>
<sequence>MDVWMEGQYSIKAAFQATQLTLKCLEPDPKSRLSMKDVFGDVPIGCLAVYVRDETEVKQFVIHVSYLNQPSFRELLSQTEEEFIFDHPTGALTIPCRDSFIDFISRLNV</sequence>
<dbReference type="Pfam" id="PF02519">
    <property type="entry name" value="Auxin_inducible"/>
    <property type="match status" value="1"/>
</dbReference>
<dbReference type="OrthoDB" id="1936432at2759"/>
<dbReference type="GO" id="GO:0009733">
    <property type="term" value="P:response to auxin"/>
    <property type="evidence" value="ECO:0007669"/>
    <property type="project" value="InterPro"/>
</dbReference>
<keyword evidence="3" id="KW-1185">Reference proteome</keyword>
<evidence type="ECO:0000313" key="2">
    <source>
        <dbReference type="EMBL" id="PON70023.1"/>
    </source>
</evidence>
<dbReference type="Proteomes" id="UP000237105">
    <property type="component" value="Unassembled WGS sequence"/>
</dbReference>
<dbReference type="AlphaFoldDB" id="A0A2P5D9R1"/>
<reference evidence="3" key="1">
    <citation type="submission" date="2016-06" db="EMBL/GenBank/DDBJ databases">
        <title>Parallel loss of symbiosis genes in relatives of nitrogen-fixing non-legume Parasponia.</title>
        <authorList>
            <person name="Van Velzen R."/>
            <person name="Holmer R."/>
            <person name="Bu F."/>
            <person name="Rutten L."/>
            <person name="Van Zeijl A."/>
            <person name="Liu W."/>
            <person name="Santuari L."/>
            <person name="Cao Q."/>
            <person name="Sharma T."/>
            <person name="Shen D."/>
            <person name="Roswanjaya Y."/>
            <person name="Wardhani T."/>
            <person name="Kalhor M.S."/>
            <person name="Jansen J."/>
            <person name="Van den Hoogen J."/>
            <person name="Gungor B."/>
            <person name="Hartog M."/>
            <person name="Hontelez J."/>
            <person name="Verver J."/>
            <person name="Yang W.-C."/>
            <person name="Schijlen E."/>
            <person name="Repin R."/>
            <person name="Schilthuizen M."/>
            <person name="Schranz E."/>
            <person name="Heidstra R."/>
            <person name="Miyata K."/>
            <person name="Fedorova E."/>
            <person name="Kohlen W."/>
            <person name="Bisseling T."/>
            <person name="Smit S."/>
            <person name="Geurts R."/>
        </authorList>
    </citation>
    <scope>NUCLEOTIDE SEQUENCE [LARGE SCALE GENOMIC DNA]</scope>
    <source>
        <strain evidence="3">cv. WU1-14</strain>
    </source>
</reference>
<evidence type="ECO:0000313" key="3">
    <source>
        <dbReference type="Proteomes" id="UP000237105"/>
    </source>
</evidence>
<dbReference type="InterPro" id="IPR003676">
    <property type="entry name" value="SAUR_fam"/>
</dbReference>
<gene>
    <name evidence="2" type="ORF">PanWU01x14_084870</name>
</gene>
<name>A0A2P5D9R1_PARAD</name>
<accession>A0A2P5D9R1</accession>
<protein>
    <submittedName>
        <fullName evidence="2">Small auxin-up RNA</fullName>
    </submittedName>
</protein>
<organism evidence="2 3">
    <name type="scientific">Parasponia andersonii</name>
    <name type="common">Sponia andersonii</name>
    <dbReference type="NCBI Taxonomy" id="3476"/>
    <lineage>
        <taxon>Eukaryota</taxon>
        <taxon>Viridiplantae</taxon>
        <taxon>Streptophyta</taxon>
        <taxon>Embryophyta</taxon>
        <taxon>Tracheophyta</taxon>
        <taxon>Spermatophyta</taxon>
        <taxon>Magnoliopsida</taxon>
        <taxon>eudicotyledons</taxon>
        <taxon>Gunneridae</taxon>
        <taxon>Pentapetalae</taxon>
        <taxon>rosids</taxon>
        <taxon>fabids</taxon>
        <taxon>Rosales</taxon>
        <taxon>Cannabaceae</taxon>
        <taxon>Parasponia</taxon>
    </lineage>
</organism>
<dbReference type="STRING" id="3476.A0A2P5D9R1"/>